<gene>
    <name evidence="1" type="ORF">UFOPK4175_00609</name>
</gene>
<dbReference type="EMBL" id="CAFBPX010000089">
    <property type="protein sequence ID" value="CAB5033736.1"/>
    <property type="molecule type" value="Genomic_DNA"/>
</dbReference>
<proteinExistence type="predicted"/>
<organism evidence="1">
    <name type="scientific">freshwater metagenome</name>
    <dbReference type="NCBI Taxonomy" id="449393"/>
    <lineage>
        <taxon>unclassified sequences</taxon>
        <taxon>metagenomes</taxon>
        <taxon>ecological metagenomes</taxon>
    </lineage>
</organism>
<dbReference type="AlphaFoldDB" id="A0A6J7RYG1"/>
<accession>A0A6J7RYG1</accession>
<name>A0A6J7RYG1_9ZZZZ</name>
<evidence type="ECO:0000313" key="1">
    <source>
        <dbReference type="EMBL" id="CAB5033736.1"/>
    </source>
</evidence>
<protein>
    <submittedName>
        <fullName evidence="1">Unannotated protein</fullName>
    </submittedName>
</protein>
<sequence>MTSDGKESESGMPSFIVGTGGVKRYLDFKETPGSAAHSLHYGVLQLDLYSRGYSWKFIQTDGKIADSGQAACR</sequence>
<reference evidence="1" key="1">
    <citation type="submission" date="2020-05" db="EMBL/GenBank/DDBJ databases">
        <authorList>
            <person name="Chiriac C."/>
            <person name="Salcher M."/>
            <person name="Ghai R."/>
            <person name="Kavagutti S V."/>
        </authorList>
    </citation>
    <scope>NUCLEOTIDE SEQUENCE</scope>
</reference>